<accession>A0A1F7F1C4</accession>
<evidence type="ECO:0000313" key="2">
    <source>
        <dbReference type="Proteomes" id="UP000179243"/>
    </source>
</evidence>
<organism evidence="1 2">
    <name type="scientific">Candidatus Raymondbacteria bacterium RIFOXYD12_FULL_49_13</name>
    <dbReference type="NCBI Taxonomy" id="1817890"/>
    <lineage>
        <taxon>Bacteria</taxon>
        <taxon>Raymondiibacteriota</taxon>
    </lineage>
</organism>
<protein>
    <submittedName>
        <fullName evidence="1">Uncharacterized protein</fullName>
    </submittedName>
</protein>
<dbReference type="AlphaFoldDB" id="A0A1F7F1C4"/>
<proteinExistence type="predicted"/>
<comment type="caution">
    <text evidence="1">The sequence shown here is derived from an EMBL/GenBank/DDBJ whole genome shotgun (WGS) entry which is preliminary data.</text>
</comment>
<evidence type="ECO:0000313" key="1">
    <source>
        <dbReference type="EMBL" id="OGK00465.1"/>
    </source>
</evidence>
<dbReference type="EMBL" id="MFYX01000146">
    <property type="protein sequence ID" value="OGK00465.1"/>
    <property type="molecule type" value="Genomic_DNA"/>
</dbReference>
<sequence>MAEAQFNLSKLQLQKSILQRVAETDFSKFDSNAVAVMAGKTREVASFIAAVNEVFTREVGPKISSVADGLAGLRKRLLS</sequence>
<dbReference type="Proteomes" id="UP000179243">
    <property type="component" value="Unassembled WGS sequence"/>
</dbReference>
<name>A0A1F7F1C4_UNCRA</name>
<reference evidence="1 2" key="1">
    <citation type="journal article" date="2016" name="Nat. Commun.">
        <title>Thousands of microbial genomes shed light on interconnected biogeochemical processes in an aquifer system.</title>
        <authorList>
            <person name="Anantharaman K."/>
            <person name="Brown C.T."/>
            <person name="Hug L.A."/>
            <person name="Sharon I."/>
            <person name="Castelle C.J."/>
            <person name="Probst A.J."/>
            <person name="Thomas B.C."/>
            <person name="Singh A."/>
            <person name="Wilkins M.J."/>
            <person name="Karaoz U."/>
            <person name="Brodie E.L."/>
            <person name="Williams K.H."/>
            <person name="Hubbard S.S."/>
            <person name="Banfield J.F."/>
        </authorList>
    </citation>
    <scope>NUCLEOTIDE SEQUENCE [LARGE SCALE GENOMIC DNA]</scope>
</reference>
<gene>
    <name evidence="1" type="ORF">A2519_10680</name>
</gene>